<reference evidence="3" key="1">
    <citation type="submission" date="2017-10" db="EMBL/GenBank/DDBJ databases">
        <authorList>
            <person name="Regsiter A."/>
            <person name="William W."/>
        </authorList>
    </citation>
    <scope>NUCLEOTIDE SEQUENCE [LARGE SCALE GENOMIC DNA]</scope>
</reference>
<name>A0A2N9ALV8_METEX</name>
<dbReference type="Proteomes" id="UP000233769">
    <property type="component" value="Chromosome tk0001"/>
</dbReference>
<dbReference type="AlphaFoldDB" id="A0A2N9ALV8"/>
<dbReference type="Pfam" id="PF12727">
    <property type="entry name" value="PBP_like"/>
    <property type="match status" value="1"/>
</dbReference>
<sequence>MIACGAADAGLGVRVAAERLGLDFLSVGWETYYLAASRSLASPMFDELVAAVRVRAAETTGYRLSREHKS</sequence>
<organism evidence="2 3">
    <name type="scientific">Methylorubrum extorquens</name>
    <name type="common">Methylobacterium dichloromethanicum</name>
    <name type="synonym">Methylobacterium extorquens</name>
    <dbReference type="NCBI Taxonomy" id="408"/>
    <lineage>
        <taxon>Bacteria</taxon>
        <taxon>Pseudomonadati</taxon>
        <taxon>Pseudomonadota</taxon>
        <taxon>Alphaproteobacteria</taxon>
        <taxon>Hyphomicrobiales</taxon>
        <taxon>Methylobacteriaceae</taxon>
        <taxon>Methylorubrum</taxon>
    </lineage>
</organism>
<proteinExistence type="predicted"/>
<gene>
    <name evidence="2" type="ORF">TK0001_1729</name>
</gene>
<evidence type="ECO:0000313" key="3">
    <source>
        <dbReference type="Proteomes" id="UP000233769"/>
    </source>
</evidence>
<evidence type="ECO:0000259" key="1">
    <source>
        <dbReference type="Pfam" id="PF12727"/>
    </source>
</evidence>
<dbReference type="InterPro" id="IPR024370">
    <property type="entry name" value="PBP_domain"/>
</dbReference>
<feature type="domain" description="PBP" evidence="1">
    <location>
        <begin position="1"/>
        <end position="52"/>
    </location>
</feature>
<dbReference type="EMBL" id="LT962688">
    <property type="protein sequence ID" value="SOR28331.1"/>
    <property type="molecule type" value="Genomic_DNA"/>
</dbReference>
<protein>
    <submittedName>
        <fullName evidence="2">Putative regulatory protein, LysR family</fullName>
    </submittedName>
</protein>
<accession>A0A2N9ALV8</accession>
<evidence type="ECO:0000313" key="2">
    <source>
        <dbReference type="EMBL" id="SOR28331.1"/>
    </source>
</evidence>